<feature type="coiled-coil region" evidence="1">
    <location>
        <begin position="513"/>
        <end position="587"/>
    </location>
</feature>
<feature type="compositionally biased region" description="Polar residues" evidence="2">
    <location>
        <begin position="107"/>
        <end position="124"/>
    </location>
</feature>
<dbReference type="Proteomes" id="UP000605986">
    <property type="component" value="Unassembled WGS sequence"/>
</dbReference>
<accession>A0A8H4P2G3</accession>
<comment type="caution">
    <text evidence="3">The sequence shown here is derived from an EMBL/GenBank/DDBJ whole genome shotgun (WGS) entry which is preliminary data.</text>
</comment>
<feature type="region of interest" description="Disordered" evidence="2">
    <location>
        <begin position="1"/>
        <end position="196"/>
    </location>
</feature>
<gene>
    <name evidence="3" type="ORF">F53441_1231</name>
</gene>
<feature type="compositionally biased region" description="Polar residues" evidence="2">
    <location>
        <begin position="761"/>
        <end position="776"/>
    </location>
</feature>
<feature type="region of interest" description="Disordered" evidence="2">
    <location>
        <begin position="591"/>
        <end position="665"/>
    </location>
</feature>
<feature type="region of interest" description="Disordered" evidence="2">
    <location>
        <begin position="950"/>
        <end position="972"/>
    </location>
</feature>
<dbReference type="SUPFAM" id="SSF90257">
    <property type="entry name" value="Myosin rod fragments"/>
    <property type="match status" value="1"/>
</dbReference>
<feature type="compositionally biased region" description="Polar residues" evidence="2">
    <location>
        <begin position="950"/>
        <end position="959"/>
    </location>
</feature>
<protein>
    <submittedName>
        <fullName evidence="3">Uncharacterized protein</fullName>
    </submittedName>
</protein>
<organism evidence="3 4">
    <name type="scientific">Fusarium austroafricanum</name>
    <dbReference type="NCBI Taxonomy" id="2364996"/>
    <lineage>
        <taxon>Eukaryota</taxon>
        <taxon>Fungi</taxon>
        <taxon>Dikarya</taxon>
        <taxon>Ascomycota</taxon>
        <taxon>Pezizomycotina</taxon>
        <taxon>Sordariomycetes</taxon>
        <taxon>Hypocreomycetidae</taxon>
        <taxon>Hypocreales</taxon>
        <taxon>Nectriaceae</taxon>
        <taxon>Fusarium</taxon>
        <taxon>Fusarium concolor species complex</taxon>
    </lineage>
</organism>
<feature type="compositionally biased region" description="Pro residues" evidence="2">
    <location>
        <begin position="151"/>
        <end position="162"/>
    </location>
</feature>
<evidence type="ECO:0000313" key="3">
    <source>
        <dbReference type="EMBL" id="KAF4456675.1"/>
    </source>
</evidence>
<keyword evidence="1" id="KW-0175">Coiled coil</keyword>
<evidence type="ECO:0000313" key="4">
    <source>
        <dbReference type="Proteomes" id="UP000605986"/>
    </source>
</evidence>
<feature type="compositionally biased region" description="Basic and acidic residues" evidence="2">
    <location>
        <begin position="873"/>
        <end position="885"/>
    </location>
</feature>
<name>A0A8H4P2G3_9HYPO</name>
<evidence type="ECO:0000256" key="2">
    <source>
        <dbReference type="SAM" id="MobiDB-lite"/>
    </source>
</evidence>
<feature type="compositionally biased region" description="Basic and acidic residues" evidence="2">
    <location>
        <begin position="795"/>
        <end position="815"/>
    </location>
</feature>
<feature type="compositionally biased region" description="Polar residues" evidence="2">
    <location>
        <begin position="843"/>
        <end position="871"/>
    </location>
</feature>
<reference evidence="3" key="1">
    <citation type="submission" date="2020-01" db="EMBL/GenBank/DDBJ databases">
        <title>Identification and distribution of gene clusters putatively required for synthesis of sphingolipid metabolism inhibitors in phylogenetically diverse species of the filamentous fungus Fusarium.</title>
        <authorList>
            <person name="Kim H.-S."/>
            <person name="Busman M."/>
            <person name="Brown D.W."/>
            <person name="Divon H."/>
            <person name="Uhlig S."/>
            <person name="Proctor R.H."/>
        </authorList>
    </citation>
    <scope>NUCLEOTIDE SEQUENCE</scope>
    <source>
        <strain evidence="3">NRRL 53441</strain>
    </source>
</reference>
<feature type="compositionally biased region" description="Basic residues" evidence="2">
    <location>
        <begin position="621"/>
        <end position="635"/>
    </location>
</feature>
<feature type="compositionally biased region" description="Polar residues" evidence="2">
    <location>
        <begin position="48"/>
        <end position="68"/>
    </location>
</feature>
<evidence type="ECO:0000256" key="1">
    <source>
        <dbReference type="SAM" id="Coils"/>
    </source>
</evidence>
<dbReference type="EMBL" id="JAADJG010000048">
    <property type="protein sequence ID" value="KAF4456675.1"/>
    <property type="molecule type" value="Genomic_DNA"/>
</dbReference>
<feature type="compositionally biased region" description="Basic and acidic residues" evidence="2">
    <location>
        <begin position="28"/>
        <end position="37"/>
    </location>
</feature>
<keyword evidence="4" id="KW-1185">Reference proteome</keyword>
<sequence length="972" mass="110173">MEDSENKSFSAPYITDEEAPVPRHSRKPAPDQDEGRTKKSKPVVDPTASRQTPGGQASTHPLSPSSDSARLRQRFAESRNRPRGTVAPPKQTRFGVSFNNRLREPPDNTSDDFSTYNPYANSSAYGPEISPDMPRYGPPPSNHNYSRHQSQPPPVTVGPPPLATQSHYQPPVQNRETTRNMVNHTLEAQPQPSLNREEVERIAKGYVESERADWKRHEEQAKKDLRHQLEADRARIEQEIKSWYHSELESETRKITSEVARDRDTRVETEKHLISAKWEKRLAAEVEARRQAEHQLQSQLKEGAERERHLRVKLSDSESKLKSQQLAQDDMQRKMTTESKEALQELETKVISETNHREHVEGERNSLIDKLAISERLYLSEVDKNALAQNECSKLQAQLSLSEMKSTTKDEHIAKVTDNRDDLNNKLGKCKKKLKSKEEAYDVAEKSRRLLETKMVELEHRLASEVEEKAKLINEHTELQNQFSVLQEDYSIKVSERETEVAEIGHLLETERCRVTSAEKARFEKEIADLRTRLEVIMEQESASRIAPIQQGLVLLAGQLASETSLKKRAEHERDELRVELFDMRRAFHRQDSSYDESGSNDYEERRQNRILDATNTASRPRQRGRERSRARHPPTRPPAPDPPQLYVDENRTGEVSSGGRINGSTYWVTSDTGTIQNHEMRDDAGRVINWKLIDGYDEALAPDGLLYQGTDGYGQVYMTYPGRQQTPLDSEKHDYSASEDSEPEREDTTNESSMESTTTASYHSSKHQTSASSGDSGRGQSGEYVPVPIPGGKKTQDAPRVTKQDRPQHGHDLHQPTPLRPQVGAKIQSDINHDMEPDFKNGANTEAPQASDSRPQASQPSTNSEVSTPSKRVPESEVLNHDNGRGSIGLNSYPIHGREPVLLLPYADNLQRPVYLVPNPDGRTVRVLNGRTVEEDQYGLPWSFQRINTNARSSTESKGNTRRTGVMNKTS</sequence>
<feature type="compositionally biased region" description="Basic and acidic residues" evidence="2">
    <location>
        <begin position="302"/>
        <end position="321"/>
    </location>
</feature>
<feature type="compositionally biased region" description="Low complexity" evidence="2">
    <location>
        <begin position="751"/>
        <end position="760"/>
    </location>
</feature>
<feature type="region of interest" description="Disordered" evidence="2">
    <location>
        <begin position="293"/>
        <end position="332"/>
    </location>
</feature>
<dbReference type="OrthoDB" id="10400698at2759"/>
<feature type="compositionally biased region" description="Polar residues" evidence="2">
    <location>
        <begin position="163"/>
        <end position="194"/>
    </location>
</feature>
<proteinExistence type="predicted"/>
<feature type="coiled-coil region" evidence="1">
    <location>
        <begin position="413"/>
        <end position="489"/>
    </location>
</feature>
<feature type="region of interest" description="Disordered" evidence="2">
    <location>
        <begin position="719"/>
        <end position="886"/>
    </location>
</feature>
<dbReference type="AlphaFoldDB" id="A0A8H4P2G3"/>